<feature type="transmembrane region" description="Helical" evidence="1">
    <location>
        <begin position="20"/>
        <end position="47"/>
    </location>
</feature>
<protein>
    <submittedName>
        <fullName evidence="3">Flagellin domain-containing protein</fullName>
    </submittedName>
</protein>
<dbReference type="EMBL" id="AOIP01000029">
    <property type="protein sequence ID" value="ELZ05145.1"/>
    <property type="molecule type" value="Genomic_DNA"/>
</dbReference>
<reference evidence="3 4" key="1">
    <citation type="journal article" date="2014" name="PLoS Genet.">
        <title>Phylogenetically driven sequencing of extremely halophilic archaea reveals strategies for static and dynamic osmo-response.</title>
        <authorList>
            <person name="Becker E.A."/>
            <person name="Seitzer P.M."/>
            <person name="Tritt A."/>
            <person name="Larsen D."/>
            <person name="Krusor M."/>
            <person name="Yao A.I."/>
            <person name="Wu D."/>
            <person name="Madern D."/>
            <person name="Eisen J.A."/>
            <person name="Darling A.E."/>
            <person name="Facciotti M.T."/>
        </authorList>
    </citation>
    <scope>NUCLEOTIDE SEQUENCE [LARGE SCALE GENOMIC DNA]</scope>
    <source>
        <strain evidence="3 4">DSM 13077</strain>
    </source>
</reference>
<keyword evidence="1" id="KW-0472">Membrane</keyword>
<keyword evidence="3" id="KW-0966">Cell projection</keyword>
<evidence type="ECO:0000313" key="4">
    <source>
        <dbReference type="Proteomes" id="UP000011591"/>
    </source>
</evidence>
<evidence type="ECO:0000256" key="1">
    <source>
        <dbReference type="SAM" id="Phobius"/>
    </source>
</evidence>
<dbReference type="Pfam" id="PF07790">
    <property type="entry name" value="Pilin_N"/>
    <property type="match status" value="1"/>
</dbReference>
<dbReference type="Proteomes" id="UP000011591">
    <property type="component" value="Unassembled WGS sequence"/>
</dbReference>
<keyword evidence="3" id="KW-0969">Cilium</keyword>
<comment type="caution">
    <text evidence="3">The sequence shown here is derived from an EMBL/GenBank/DDBJ whole genome shotgun (WGS) entry which is preliminary data.</text>
</comment>
<evidence type="ECO:0000313" key="3">
    <source>
        <dbReference type="EMBL" id="ELZ05145.1"/>
    </source>
</evidence>
<sequence>MSAASVRDDARADRSDTRAISPVIGVVLLLAVTICLVAVVTAGIATWSIDTPAPTAAFELQADGDDSTITLEHIAGDSVTVDQLSLTVRIDDTELEKQPPIPFVGAEGFRGTPDGPFNAQADSTWQTGERTTITLAGNNTPSLNSGDTVTVTLGFDGQLLTEVETTAT</sequence>
<feature type="domain" description="Archaeal Type IV pilin N-terminal" evidence="2">
    <location>
        <begin position="18"/>
        <end position="92"/>
    </location>
</feature>
<accession>M0B2X3</accession>
<evidence type="ECO:0000259" key="2">
    <source>
        <dbReference type="Pfam" id="PF07790"/>
    </source>
</evidence>
<keyword evidence="1" id="KW-0812">Transmembrane</keyword>
<name>M0B2X3_9EURY</name>
<proteinExistence type="predicted"/>
<organism evidence="3 4">
    <name type="scientific">Natrialba aegyptia DSM 13077</name>
    <dbReference type="NCBI Taxonomy" id="1227491"/>
    <lineage>
        <taxon>Archaea</taxon>
        <taxon>Methanobacteriati</taxon>
        <taxon>Methanobacteriota</taxon>
        <taxon>Stenosarchaea group</taxon>
        <taxon>Halobacteria</taxon>
        <taxon>Halobacteriales</taxon>
        <taxon>Natrialbaceae</taxon>
        <taxon>Natrialba</taxon>
    </lineage>
</organism>
<gene>
    <name evidence="3" type="ORF">C480_11059</name>
</gene>
<keyword evidence="4" id="KW-1185">Reference proteome</keyword>
<dbReference type="InterPro" id="IPR012859">
    <property type="entry name" value="Pilin_N_archaeal"/>
</dbReference>
<dbReference type="RefSeq" id="WP_006665668.1">
    <property type="nucleotide sequence ID" value="NZ_AOIP01000029.1"/>
</dbReference>
<keyword evidence="1" id="KW-1133">Transmembrane helix</keyword>
<dbReference type="NCBIfam" id="TIGR02537">
    <property type="entry name" value="arch_flag_Nterm"/>
    <property type="match status" value="1"/>
</dbReference>
<dbReference type="AlphaFoldDB" id="M0B2X3"/>
<dbReference type="PATRIC" id="fig|1227491.4.peg.2268"/>
<dbReference type="InterPro" id="IPR013373">
    <property type="entry name" value="Flagellin/pilin_N_arc"/>
</dbReference>
<keyword evidence="3" id="KW-0282">Flagellum</keyword>